<gene>
    <name evidence="1" type="ORF">PsorP6_007831</name>
</gene>
<sequence>MFALNSITEEILIACFAAASAQVAIQSTDAAALIVDQSNHQVDRREHRNLRTKVPDGSEDERVGLSQAEFQVIENASREWLDQLLKLQDDNLLNRLTIALQNDNFRNKLCIALQDDDFLNRISSALQDAYECYEKIQSIRPYNELHPEARALMDLGEVYFKRWFVNDPSAVNALPQKHPNIEAKLRLALST</sequence>
<proteinExistence type="predicted"/>
<protein>
    <submittedName>
        <fullName evidence="1">Uncharacterized protein</fullName>
    </submittedName>
</protein>
<comment type="caution">
    <text evidence="1">The sequence shown here is derived from an EMBL/GenBank/DDBJ whole genome shotgun (WGS) entry which is preliminary data.</text>
</comment>
<evidence type="ECO:0000313" key="2">
    <source>
        <dbReference type="Proteomes" id="UP001163321"/>
    </source>
</evidence>
<dbReference type="Proteomes" id="UP001163321">
    <property type="component" value="Chromosome 3"/>
</dbReference>
<evidence type="ECO:0000313" key="1">
    <source>
        <dbReference type="EMBL" id="KAI9915429.1"/>
    </source>
</evidence>
<name>A0ACC0W9J4_9STRA</name>
<keyword evidence="2" id="KW-1185">Reference proteome</keyword>
<organism evidence="1 2">
    <name type="scientific">Peronosclerospora sorghi</name>
    <dbReference type="NCBI Taxonomy" id="230839"/>
    <lineage>
        <taxon>Eukaryota</taxon>
        <taxon>Sar</taxon>
        <taxon>Stramenopiles</taxon>
        <taxon>Oomycota</taxon>
        <taxon>Peronosporomycetes</taxon>
        <taxon>Peronosporales</taxon>
        <taxon>Peronosporaceae</taxon>
        <taxon>Peronosclerospora</taxon>
    </lineage>
</organism>
<reference evidence="1 2" key="1">
    <citation type="journal article" date="2022" name="bioRxiv">
        <title>The genome of the oomycete Peronosclerospora sorghi, a cosmopolitan pathogen of maize and sorghum, is inflated with dispersed pseudogenes.</title>
        <authorList>
            <person name="Fletcher K."/>
            <person name="Martin F."/>
            <person name="Isakeit T."/>
            <person name="Cavanaugh K."/>
            <person name="Magill C."/>
            <person name="Michelmore R."/>
        </authorList>
    </citation>
    <scope>NUCLEOTIDE SEQUENCE [LARGE SCALE GENOMIC DNA]</scope>
    <source>
        <strain evidence="1">P6</strain>
    </source>
</reference>
<accession>A0ACC0W9J4</accession>
<dbReference type="EMBL" id="CM047582">
    <property type="protein sequence ID" value="KAI9915429.1"/>
    <property type="molecule type" value="Genomic_DNA"/>
</dbReference>